<dbReference type="OrthoDB" id="3241567at2759"/>
<dbReference type="Pfam" id="PF20415">
    <property type="entry name" value="DUF6699"/>
    <property type="match status" value="1"/>
</dbReference>
<protein>
    <recommendedName>
        <fullName evidence="1">DUF6699 domain-containing protein</fullName>
    </recommendedName>
</protein>
<feature type="domain" description="DUF6699" evidence="1">
    <location>
        <begin position="20"/>
        <end position="152"/>
    </location>
</feature>
<evidence type="ECO:0000313" key="2">
    <source>
        <dbReference type="EMBL" id="KDQ20692.1"/>
    </source>
</evidence>
<accession>A0A067N985</accession>
<dbReference type="Proteomes" id="UP000027195">
    <property type="component" value="Unassembled WGS sequence"/>
</dbReference>
<evidence type="ECO:0000259" key="1">
    <source>
        <dbReference type="Pfam" id="PF20415"/>
    </source>
</evidence>
<feature type="non-terminal residue" evidence="2">
    <location>
        <position position="159"/>
    </location>
</feature>
<dbReference type="InParanoid" id="A0A067N985"/>
<reference evidence="3" key="1">
    <citation type="journal article" date="2014" name="Proc. Natl. Acad. Sci. U.S.A.">
        <title>Extensive sampling of basidiomycete genomes demonstrates inadequacy of the white-rot/brown-rot paradigm for wood decay fungi.</title>
        <authorList>
            <person name="Riley R."/>
            <person name="Salamov A.A."/>
            <person name="Brown D.W."/>
            <person name="Nagy L.G."/>
            <person name="Floudas D."/>
            <person name="Held B.W."/>
            <person name="Levasseur A."/>
            <person name="Lombard V."/>
            <person name="Morin E."/>
            <person name="Otillar R."/>
            <person name="Lindquist E.A."/>
            <person name="Sun H."/>
            <person name="LaButti K.M."/>
            <person name="Schmutz J."/>
            <person name="Jabbour D."/>
            <person name="Luo H."/>
            <person name="Baker S.E."/>
            <person name="Pisabarro A.G."/>
            <person name="Walton J.D."/>
            <person name="Blanchette R.A."/>
            <person name="Henrissat B."/>
            <person name="Martin F."/>
            <person name="Cullen D."/>
            <person name="Hibbett D.S."/>
            <person name="Grigoriev I.V."/>
        </authorList>
    </citation>
    <scope>NUCLEOTIDE SEQUENCE [LARGE SCALE GENOMIC DNA]</scope>
    <source>
        <strain evidence="3">FD-172 SS1</strain>
    </source>
</reference>
<dbReference type="InterPro" id="IPR046522">
    <property type="entry name" value="DUF6699"/>
</dbReference>
<proteinExistence type="predicted"/>
<sequence>SKLHRLLRILVSNSGPRPLYDVRYPSDTLRIYHRGEISRTTTEYLTRPATNPPTHHLNIVSDTFPWVLIVAKDAKRSPISCRDVLDAIYTQLQEPLTATENCLYAIGSKFRRKRANVVPWEKEGRPRDEDSDIRRRVDFLRGKTTFGGLRKDDALAAKR</sequence>
<gene>
    <name evidence="2" type="ORF">BOTBODRAFT_75149</name>
</gene>
<feature type="non-terminal residue" evidence="2">
    <location>
        <position position="1"/>
    </location>
</feature>
<evidence type="ECO:0000313" key="3">
    <source>
        <dbReference type="Proteomes" id="UP000027195"/>
    </source>
</evidence>
<dbReference type="HOGENOM" id="CLU_085813_1_0_1"/>
<dbReference type="AlphaFoldDB" id="A0A067N985"/>
<organism evidence="2 3">
    <name type="scientific">Botryobasidium botryosum (strain FD-172 SS1)</name>
    <dbReference type="NCBI Taxonomy" id="930990"/>
    <lineage>
        <taxon>Eukaryota</taxon>
        <taxon>Fungi</taxon>
        <taxon>Dikarya</taxon>
        <taxon>Basidiomycota</taxon>
        <taxon>Agaricomycotina</taxon>
        <taxon>Agaricomycetes</taxon>
        <taxon>Cantharellales</taxon>
        <taxon>Botryobasidiaceae</taxon>
        <taxon>Botryobasidium</taxon>
    </lineage>
</organism>
<name>A0A067N985_BOTB1</name>
<dbReference type="EMBL" id="KL198017">
    <property type="protein sequence ID" value="KDQ20692.1"/>
    <property type="molecule type" value="Genomic_DNA"/>
</dbReference>
<keyword evidence="3" id="KW-1185">Reference proteome</keyword>